<evidence type="ECO:0000256" key="31">
    <source>
        <dbReference type="ARBA" id="ARBA00042099"/>
    </source>
</evidence>
<dbReference type="GO" id="GO:0046872">
    <property type="term" value="F:metal ion binding"/>
    <property type="evidence" value="ECO:0007669"/>
    <property type="project" value="UniProtKB-KW"/>
</dbReference>
<comment type="catalytic activity">
    <reaction evidence="25">
        <text>L-glutaminyl-[protein] + serotonin = 5-serotonyl-L-glutamyl-[protein] + NH4(+)</text>
        <dbReference type="Rhea" id="RHEA:66552"/>
        <dbReference type="Rhea" id="RHEA-COMP:10207"/>
        <dbReference type="Rhea" id="RHEA-COMP:17052"/>
        <dbReference type="ChEBI" id="CHEBI:28938"/>
        <dbReference type="ChEBI" id="CHEBI:30011"/>
        <dbReference type="ChEBI" id="CHEBI:167174"/>
        <dbReference type="ChEBI" id="CHEBI:350546"/>
    </reaction>
    <physiologicalReaction direction="left-to-right" evidence="25">
        <dbReference type="Rhea" id="RHEA:66553"/>
    </physiologicalReaction>
</comment>
<keyword evidence="13" id="KW-0645">Protease</keyword>
<dbReference type="InterPro" id="IPR008958">
    <property type="entry name" value="Transglutaminase_C"/>
</dbReference>
<dbReference type="SUPFAM" id="SSF81296">
    <property type="entry name" value="E set domains"/>
    <property type="match status" value="1"/>
</dbReference>
<dbReference type="InterPro" id="IPR050779">
    <property type="entry name" value="Transglutaminase"/>
</dbReference>
<proteinExistence type="inferred from homology"/>
<evidence type="ECO:0000256" key="39">
    <source>
        <dbReference type="ARBA" id="ARBA00048230"/>
    </source>
</evidence>
<feature type="binding site" evidence="42">
    <location>
        <position position="451"/>
    </location>
    <ligand>
        <name>Ca(2+)</name>
        <dbReference type="ChEBI" id="CHEBI:29108"/>
    </ligand>
</feature>
<gene>
    <name evidence="44" type="ORF">AAFF_G00391720</name>
</gene>
<protein>
    <recommendedName>
        <fullName evidence="28">Protein-glutamine gamma-glutamyltransferase 2</fullName>
        <ecNumber evidence="24">2.3.2.13</ecNumber>
        <ecNumber evidence="27">3.5.1.44</ecNumber>
    </recommendedName>
    <alternativeName>
        <fullName evidence="31">Isopeptidase TGM2</fullName>
    </alternativeName>
    <alternativeName>
        <fullName evidence="33">Protein-glutamine deamidase TGM2</fullName>
    </alternativeName>
    <alternativeName>
        <fullName evidence="32">Protein-glutamine dopaminyltransferase TGM2</fullName>
    </alternativeName>
    <alternativeName>
        <fullName evidence="35">Protein-glutamine histaminyltransferase TGM2</fullName>
    </alternativeName>
    <alternativeName>
        <fullName evidence="36">Protein-glutamine noradrenalinyltransferase TGM2</fullName>
    </alternativeName>
    <alternativeName>
        <fullName evidence="34">Protein-glutamine serotonyltransferase TGM2</fullName>
    </alternativeName>
    <alternativeName>
        <fullName evidence="30">Tissue transglutaminase</fullName>
    </alternativeName>
    <alternativeName>
        <fullName evidence="29">Transglutaminase-2</fullName>
    </alternativeName>
</protein>
<keyword evidence="23" id="KW-0012">Acyltransferase</keyword>
<sequence>MASDLTKVELHCELNNAAHNTNEISTKRLIVRRGQPFLLTCHASHMFNLTPDALEFTVQTGPEPSEALGTKSVFGISHNHPTKKSWDAKVEETSQTSVTLAITSPADASIGEYTLSVKTNSYMKEGLSVGSFIVLFNPWCVDDWVHLPNEHERQEYVLNEQGILYMGTNGYIDSLAWDFGQFEDDIIDICLKILDVNPKCMRNAAEDFSARCNSIYVSRVVSAMINSADDRGVLEGRWGSNFYGGVSPLHWNGSVDILRQWRNRSCQPVKYGQCWVFAAVMCTVLRCLGIPCRVVTNFESAHDTDGNLTIDDYFADYGVKPKESHDSVWNFHVWVEGWMRRPDLSKESVYDGWQVLDPTPQELSDGVHCCGPAPVKALLMGHTDLKYDMPFIFAEVNGDRITWLVGADGSKKKILSDTVSVGQNISTKGVGNDDRSNITSNYKHPEGTGKERQIFKEAVSRGNKLREKKPDPALPAPDISFKIEEQSKPIKGKDIDLTLVLHSDHPRSCNFLIHINAQAMLYTGSVDSNIWSEEKQVQLLPNKELKIPFQIPFSKYSDHVQGNNSIKVTAVATDEENSDAVYLAERNIVPENPPFKITVTGSAVYCREMMAEIIFENPLSVTLNDCSMSLTGSGLLTRTVESSFNSLGPGLRVRMHIPFIPYKVGQRLLVADFDCDLFRDIKSSCHVDVKYY</sequence>
<dbReference type="Gene3D" id="2.60.40.10">
    <property type="entry name" value="Immunoglobulins"/>
    <property type="match status" value="3"/>
</dbReference>
<evidence type="ECO:0000256" key="24">
    <source>
        <dbReference type="ARBA" id="ARBA00024222"/>
    </source>
</evidence>
<dbReference type="InterPro" id="IPR013808">
    <property type="entry name" value="Transglutaminase_AS"/>
</dbReference>
<evidence type="ECO:0000256" key="17">
    <source>
        <dbReference type="ARBA" id="ARBA00022801"/>
    </source>
</evidence>
<evidence type="ECO:0000256" key="25">
    <source>
        <dbReference type="ARBA" id="ARBA00036377"/>
    </source>
</evidence>
<evidence type="ECO:0000256" key="13">
    <source>
        <dbReference type="ARBA" id="ARBA00022670"/>
    </source>
</evidence>
<dbReference type="EC" id="2.3.2.13" evidence="24"/>
<keyword evidence="9" id="KW-1003">Cell membrane</keyword>
<keyword evidence="45" id="KW-1185">Reference proteome</keyword>
<evidence type="ECO:0000256" key="36">
    <source>
        <dbReference type="ARBA" id="ARBA00043138"/>
    </source>
</evidence>
<feature type="binding site" evidence="42">
    <location>
        <position position="397"/>
    </location>
    <ligand>
        <name>Ca(2+)</name>
        <dbReference type="ChEBI" id="CHEBI:29108"/>
    </ligand>
</feature>
<dbReference type="FunFam" id="2.60.40.10:FF:000090">
    <property type="entry name" value="Protein-glutamine gamma-glutamyltransferase 2"/>
    <property type="match status" value="1"/>
</dbReference>
<dbReference type="SUPFAM" id="SSF49309">
    <property type="entry name" value="Transglutaminase, two C-terminal domains"/>
    <property type="match status" value="2"/>
</dbReference>
<organism evidence="44 45">
    <name type="scientific">Aldrovandia affinis</name>
    <dbReference type="NCBI Taxonomy" id="143900"/>
    <lineage>
        <taxon>Eukaryota</taxon>
        <taxon>Metazoa</taxon>
        <taxon>Chordata</taxon>
        <taxon>Craniata</taxon>
        <taxon>Vertebrata</taxon>
        <taxon>Euteleostomi</taxon>
        <taxon>Actinopterygii</taxon>
        <taxon>Neopterygii</taxon>
        <taxon>Teleostei</taxon>
        <taxon>Notacanthiformes</taxon>
        <taxon>Halosauridae</taxon>
        <taxon>Aldrovandia</taxon>
    </lineage>
</organism>
<dbReference type="AlphaFoldDB" id="A0AAD7SEE3"/>
<evidence type="ECO:0000256" key="18">
    <source>
        <dbReference type="ARBA" id="ARBA00022837"/>
    </source>
</evidence>
<dbReference type="GO" id="GO:0005694">
    <property type="term" value="C:chromosome"/>
    <property type="evidence" value="ECO:0007669"/>
    <property type="project" value="UniProtKB-SubCell"/>
</dbReference>
<evidence type="ECO:0000256" key="4">
    <source>
        <dbReference type="ARBA" id="ARBA00004286"/>
    </source>
</evidence>
<keyword evidence="21" id="KW-0472">Membrane</keyword>
<evidence type="ECO:0000256" key="41">
    <source>
        <dbReference type="PIRSR" id="PIRSR000459-1"/>
    </source>
</evidence>
<evidence type="ECO:0000256" key="12">
    <source>
        <dbReference type="ARBA" id="ARBA00022530"/>
    </source>
</evidence>
<keyword evidence="17" id="KW-0378">Hydrolase</keyword>
<evidence type="ECO:0000256" key="38">
    <source>
        <dbReference type="ARBA" id="ARBA00047876"/>
    </source>
</evidence>
<comment type="catalytic activity">
    <reaction evidence="26">
        <text>L-glutaminyl-[protein] + L-lysyl-[protein] = [protein]-L-lysyl-N(6)-5-L-glutamyl-[protein] + NH4(+)</text>
        <dbReference type="Rhea" id="RHEA:54816"/>
        <dbReference type="Rhea" id="RHEA-COMP:9752"/>
        <dbReference type="Rhea" id="RHEA-COMP:10207"/>
        <dbReference type="Rhea" id="RHEA-COMP:14005"/>
        <dbReference type="ChEBI" id="CHEBI:28938"/>
        <dbReference type="ChEBI" id="CHEBI:29969"/>
        <dbReference type="ChEBI" id="CHEBI:30011"/>
        <dbReference type="ChEBI" id="CHEBI:138370"/>
        <dbReference type="EC" id="2.3.2.13"/>
    </reaction>
    <physiologicalReaction direction="left-to-right" evidence="26">
        <dbReference type="Rhea" id="RHEA:54817"/>
    </physiologicalReaction>
</comment>
<comment type="catalytic activity">
    <reaction evidence="37">
        <text>L-glutaminyl-[protein] + H2O = L-glutamyl-[protein] + NH4(+)</text>
        <dbReference type="Rhea" id="RHEA:16441"/>
        <dbReference type="Rhea" id="RHEA-COMP:10207"/>
        <dbReference type="Rhea" id="RHEA-COMP:10208"/>
        <dbReference type="ChEBI" id="CHEBI:15377"/>
        <dbReference type="ChEBI" id="CHEBI:28938"/>
        <dbReference type="ChEBI" id="CHEBI:29973"/>
        <dbReference type="ChEBI" id="CHEBI:30011"/>
        <dbReference type="EC" id="3.5.1.44"/>
    </reaction>
    <physiologicalReaction direction="left-to-right" evidence="37">
        <dbReference type="Rhea" id="RHEA:16442"/>
    </physiologicalReaction>
</comment>
<dbReference type="FunFam" id="2.60.40.10:FF:000278">
    <property type="entry name" value="Protein-glutamine gamma-glutamyltransferase 2"/>
    <property type="match status" value="1"/>
</dbReference>
<evidence type="ECO:0000256" key="32">
    <source>
        <dbReference type="ARBA" id="ARBA00042105"/>
    </source>
</evidence>
<feature type="active site" evidence="41">
    <location>
        <position position="274"/>
    </location>
</feature>
<dbReference type="InterPro" id="IPR014756">
    <property type="entry name" value="Ig_E-set"/>
</dbReference>
<evidence type="ECO:0000256" key="27">
    <source>
        <dbReference type="ARBA" id="ARBA00039019"/>
    </source>
</evidence>
<comment type="catalytic activity">
    <reaction evidence="38">
        <text>L-glutaminyl-[protein] + histamine = 5-histaminyl-L-glutamyl-[protein] + NH4(+)</text>
        <dbReference type="Rhea" id="RHEA:66564"/>
        <dbReference type="Rhea" id="RHEA-COMP:10207"/>
        <dbReference type="Rhea" id="RHEA-COMP:17056"/>
        <dbReference type="ChEBI" id="CHEBI:28938"/>
        <dbReference type="ChEBI" id="CHEBI:30011"/>
        <dbReference type="ChEBI" id="CHEBI:58432"/>
        <dbReference type="ChEBI" id="CHEBI:167179"/>
    </reaction>
    <physiologicalReaction direction="left-to-right" evidence="38">
        <dbReference type="Rhea" id="RHEA:66565"/>
    </physiologicalReaction>
</comment>
<evidence type="ECO:0000256" key="14">
    <source>
        <dbReference type="ARBA" id="ARBA00022679"/>
    </source>
</evidence>
<dbReference type="PANTHER" id="PTHR11590:SF6">
    <property type="entry name" value="PROTEIN-GLUTAMINE GAMMA-GLUTAMYLTRANSFERASE 2"/>
    <property type="match status" value="1"/>
</dbReference>
<dbReference type="FunFam" id="3.90.260.10:FF:000001">
    <property type="entry name" value="Protein-glutamine gamma-glutamyltransferase 2"/>
    <property type="match status" value="1"/>
</dbReference>
<evidence type="ECO:0000259" key="43">
    <source>
        <dbReference type="SMART" id="SM00460"/>
    </source>
</evidence>
<evidence type="ECO:0000256" key="21">
    <source>
        <dbReference type="ARBA" id="ARBA00023136"/>
    </source>
</evidence>
<feature type="domain" description="Transglutaminase-like" evidence="43">
    <location>
        <begin position="266"/>
        <end position="360"/>
    </location>
</feature>
<comment type="catalytic activity">
    <reaction evidence="39">
        <text>L-glutaminyl-[protein] + (R)-noradrenaline = 5-(R)-noradrenalinyl-L-glutamyl-[protein] + NH4(+)</text>
        <dbReference type="Rhea" id="RHEA:66560"/>
        <dbReference type="Rhea" id="RHEA-COMP:10207"/>
        <dbReference type="Rhea" id="RHEA-COMP:17054"/>
        <dbReference type="ChEBI" id="CHEBI:28938"/>
        <dbReference type="ChEBI" id="CHEBI:30011"/>
        <dbReference type="ChEBI" id="CHEBI:72587"/>
        <dbReference type="ChEBI" id="CHEBI:167178"/>
    </reaction>
    <physiologicalReaction direction="left-to-right" evidence="39">
        <dbReference type="Rhea" id="RHEA:66561"/>
    </physiologicalReaction>
</comment>
<dbReference type="Pfam" id="PF00927">
    <property type="entry name" value="Transglut_C"/>
    <property type="match status" value="2"/>
</dbReference>
<dbReference type="GO" id="GO:0005886">
    <property type="term" value="C:plasma membrane"/>
    <property type="evidence" value="ECO:0007669"/>
    <property type="project" value="UniProtKB-SubCell"/>
</dbReference>
<dbReference type="Pfam" id="PF01841">
    <property type="entry name" value="Transglut_core"/>
    <property type="match status" value="1"/>
</dbReference>
<dbReference type="PIRSF" id="PIRSF000459">
    <property type="entry name" value="TGM_EBP42"/>
    <property type="match status" value="1"/>
</dbReference>
<evidence type="ECO:0000256" key="26">
    <source>
        <dbReference type="ARBA" id="ARBA00036876"/>
    </source>
</evidence>
<keyword evidence="8" id="KW-0158">Chromosome</keyword>
<dbReference type="Pfam" id="PF00868">
    <property type="entry name" value="Transglut_N"/>
    <property type="match status" value="1"/>
</dbReference>
<keyword evidence="11" id="KW-0964">Secreted</keyword>
<dbReference type="Proteomes" id="UP001221898">
    <property type="component" value="Unassembled WGS sequence"/>
</dbReference>
<evidence type="ECO:0000256" key="6">
    <source>
        <dbReference type="ARBA" id="ARBA00004514"/>
    </source>
</evidence>
<dbReference type="InterPro" id="IPR002931">
    <property type="entry name" value="Transglutaminase-like"/>
</dbReference>
<dbReference type="InterPro" id="IPR036238">
    <property type="entry name" value="Transglutaminase_C_sf"/>
</dbReference>
<dbReference type="GO" id="GO:0005634">
    <property type="term" value="C:nucleus"/>
    <property type="evidence" value="ECO:0007669"/>
    <property type="project" value="UniProtKB-SubCell"/>
</dbReference>
<dbReference type="SMART" id="SM00460">
    <property type="entry name" value="TGc"/>
    <property type="match status" value="1"/>
</dbReference>
<evidence type="ECO:0000256" key="33">
    <source>
        <dbReference type="ARBA" id="ARBA00042239"/>
    </source>
</evidence>
<evidence type="ECO:0000256" key="8">
    <source>
        <dbReference type="ARBA" id="ARBA00022454"/>
    </source>
</evidence>
<dbReference type="GO" id="GO:0006508">
    <property type="term" value="P:proteolysis"/>
    <property type="evidence" value="ECO:0007669"/>
    <property type="project" value="UniProtKB-KW"/>
</dbReference>
<dbReference type="EMBL" id="JAINUG010000074">
    <property type="protein sequence ID" value="KAJ8400818.1"/>
    <property type="molecule type" value="Genomic_DNA"/>
</dbReference>
<evidence type="ECO:0000256" key="22">
    <source>
        <dbReference type="ARBA" id="ARBA00023242"/>
    </source>
</evidence>
<evidence type="ECO:0000256" key="1">
    <source>
        <dbReference type="ARBA" id="ARBA00004123"/>
    </source>
</evidence>
<comment type="cofactor">
    <cofactor evidence="42">
        <name>Ca(2+)</name>
        <dbReference type="ChEBI" id="CHEBI:29108"/>
    </cofactor>
    <text evidence="42">Binds 1 Ca(2+) ion per subunit.</text>
</comment>
<evidence type="ECO:0000256" key="34">
    <source>
        <dbReference type="ARBA" id="ARBA00042912"/>
    </source>
</evidence>
<dbReference type="EC" id="3.5.1.44" evidence="27"/>
<reference evidence="44" key="1">
    <citation type="journal article" date="2023" name="Science">
        <title>Genome structures resolve the early diversification of teleost fishes.</title>
        <authorList>
            <person name="Parey E."/>
            <person name="Louis A."/>
            <person name="Montfort J."/>
            <person name="Bouchez O."/>
            <person name="Roques C."/>
            <person name="Iampietro C."/>
            <person name="Lluch J."/>
            <person name="Castinel A."/>
            <person name="Donnadieu C."/>
            <person name="Desvignes T."/>
            <person name="Floi Bucao C."/>
            <person name="Jouanno E."/>
            <person name="Wen M."/>
            <person name="Mejri S."/>
            <person name="Dirks R."/>
            <person name="Jansen H."/>
            <person name="Henkel C."/>
            <person name="Chen W.J."/>
            <person name="Zahm M."/>
            <person name="Cabau C."/>
            <person name="Klopp C."/>
            <person name="Thompson A.W."/>
            <person name="Robinson-Rechavi M."/>
            <person name="Braasch I."/>
            <person name="Lecointre G."/>
            <person name="Bobe J."/>
            <person name="Postlethwait J.H."/>
            <person name="Berthelot C."/>
            <person name="Roest Crollius H."/>
            <person name="Guiguen Y."/>
        </authorList>
    </citation>
    <scope>NUCLEOTIDE SEQUENCE</scope>
    <source>
        <strain evidence="44">NC1722</strain>
    </source>
</reference>
<dbReference type="GO" id="GO:0005829">
    <property type="term" value="C:cytosol"/>
    <property type="evidence" value="ECO:0007669"/>
    <property type="project" value="UniProtKB-SubCell"/>
</dbReference>
<evidence type="ECO:0000256" key="2">
    <source>
        <dbReference type="ARBA" id="ARBA00004173"/>
    </source>
</evidence>
<feature type="binding site" evidence="42">
    <location>
        <position position="399"/>
    </location>
    <ligand>
        <name>Ca(2+)</name>
        <dbReference type="ChEBI" id="CHEBI:29108"/>
    </ligand>
</feature>
<evidence type="ECO:0000256" key="28">
    <source>
        <dbReference type="ARBA" id="ARBA00040561"/>
    </source>
</evidence>
<dbReference type="GO" id="GO:0050568">
    <property type="term" value="F:protein-glutamine glutaminase activity"/>
    <property type="evidence" value="ECO:0007669"/>
    <property type="project" value="UniProtKB-EC"/>
</dbReference>
<evidence type="ECO:0000256" key="5">
    <source>
        <dbReference type="ARBA" id="ARBA00004498"/>
    </source>
</evidence>
<dbReference type="PROSITE" id="PS00547">
    <property type="entry name" value="TRANSGLUTAMINASES"/>
    <property type="match status" value="1"/>
</dbReference>
<comment type="subcellular location">
    <subcellularLocation>
        <location evidence="3">Cell membrane</location>
    </subcellularLocation>
    <subcellularLocation>
        <location evidence="4">Chromosome</location>
    </subcellularLocation>
    <subcellularLocation>
        <location evidence="6">Cytoplasm</location>
        <location evidence="6">Cytosol</location>
    </subcellularLocation>
    <subcellularLocation>
        <location evidence="2">Mitochondrion</location>
    </subcellularLocation>
    <subcellularLocation>
        <location evidence="1">Nucleus</location>
    </subcellularLocation>
    <subcellularLocation>
        <location evidence="5">Secreted</location>
        <location evidence="5">Extracellular space</location>
        <location evidence="5">Extracellular matrix</location>
    </subcellularLocation>
</comment>
<dbReference type="InterPro" id="IPR001102">
    <property type="entry name" value="Transglutaminase_N"/>
</dbReference>
<keyword evidence="14" id="KW-0808">Transferase</keyword>
<feature type="active site" evidence="41">
    <location>
        <position position="332"/>
    </location>
</feature>
<keyword evidence="18 42" id="KW-0106">Calcium</keyword>
<evidence type="ECO:0000313" key="44">
    <source>
        <dbReference type="EMBL" id="KAJ8400818.1"/>
    </source>
</evidence>
<evidence type="ECO:0000256" key="10">
    <source>
        <dbReference type="ARBA" id="ARBA00022490"/>
    </source>
</evidence>
<evidence type="ECO:0000256" key="19">
    <source>
        <dbReference type="ARBA" id="ARBA00023128"/>
    </source>
</evidence>
<feature type="binding site" evidence="42">
    <location>
        <position position="446"/>
    </location>
    <ligand>
        <name>Ca(2+)</name>
        <dbReference type="ChEBI" id="CHEBI:29108"/>
    </ligand>
</feature>
<dbReference type="InterPro" id="IPR023608">
    <property type="entry name" value="Transglutaminase_animal"/>
</dbReference>
<evidence type="ECO:0000256" key="29">
    <source>
        <dbReference type="ARBA" id="ARBA00041650"/>
    </source>
</evidence>
<feature type="active site" evidence="41">
    <location>
        <position position="357"/>
    </location>
</feature>
<keyword evidence="10" id="KW-0963">Cytoplasm</keyword>
<evidence type="ECO:0000256" key="11">
    <source>
        <dbReference type="ARBA" id="ARBA00022525"/>
    </source>
</evidence>
<keyword evidence="19" id="KW-0496">Mitochondrion</keyword>
<dbReference type="InterPro" id="IPR038765">
    <property type="entry name" value="Papain-like_cys_pep_sf"/>
</dbReference>
<dbReference type="Gene3D" id="3.90.260.10">
    <property type="entry name" value="Transglutaminase-like"/>
    <property type="match status" value="1"/>
</dbReference>
<dbReference type="GO" id="GO:0008233">
    <property type="term" value="F:peptidase activity"/>
    <property type="evidence" value="ECO:0007669"/>
    <property type="project" value="UniProtKB-KW"/>
</dbReference>
<evidence type="ECO:0000256" key="15">
    <source>
        <dbReference type="ARBA" id="ARBA00022723"/>
    </source>
</evidence>
<dbReference type="GO" id="GO:0007399">
    <property type="term" value="P:nervous system development"/>
    <property type="evidence" value="ECO:0007669"/>
    <property type="project" value="UniProtKB-ARBA"/>
</dbReference>
<dbReference type="GO" id="GO:0005739">
    <property type="term" value="C:mitochondrion"/>
    <property type="evidence" value="ECO:0007669"/>
    <property type="project" value="UniProtKB-SubCell"/>
</dbReference>
<dbReference type="PANTHER" id="PTHR11590">
    <property type="entry name" value="PROTEIN-GLUTAMINE GAMMA-GLUTAMYLTRANSFERASE"/>
    <property type="match status" value="1"/>
</dbReference>
<evidence type="ECO:0000256" key="7">
    <source>
        <dbReference type="ARBA" id="ARBA00005968"/>
    </source>
</evidence>
<evidence type="ECO:0000256" key="3">
    <source>
        <dbReference type="ARBA" id="ARBA00004236"/>
    </source>
</evidence>
<evidence type="ECO:0000256" key="42">
    <source>
        <dbReference type="PIRSR" id="PIRSR000459-2"/>
    </source>
</evidence>
<evidence type="ECO:0000313" key="45">
    <source>
        <dbReference type="Proteomes" id="UP001221898"/>
    </source>
</evidence>
<accession>A0AAD7SEE3</accession>
<dbReference type="SUPFAM" id="SSF54001">
    <property type="entry name" value="Cysteine proteinases"/>
    <property type="match status" value="1"/>
</dbReference>
<evidence type="ECO:0000256" key="20">
    <source>
        <dbReference type="ARBA" id="ARBA00023134"/>
    </source>
</evidence>
<dbReference type="InterPro" id="IPR036985">
    <property type="entry name" value="Transglutaminase-like_sf"/>
</dbReference>
<keyword evidence="22" id="KW-0539">Nucleus</keyword>
<dbReference type="InterPro" id="IPR013783">
    <property type="entry name" value="Ig-like_fold"/>
</dbReference>
<evidence type="ECO:0000256" key="9">
    <source>
        <dbReference type="ARBA" id="ARBA00022475"/>
    </source>
</evidence>
<evidence type="ECO:0000256" key="40">
    <source>
        <dbReference type="ARBA" id="ARBA00048365"/>
    </source>
</evidence>
<keyword evidence="15 42" id="KW-0479">Metal-binding</keyword>
<comment type="caution">
    <text evidence="44">The sequence shown here is derived from an EMBL/GenBank/DDBJ whole genome shotgun (WGS) entry which is preliminary data.</text>
</comment>
<keyword evidence="16" id="KW-0547">Nucleotide-binding</keyword>
<dbReference type="GO" id="GO:0005525">
    <property type="term" value="F:GTP binding"/>
    <property type="evidence" value="ECO:0007669"/>
    <property type="project" value="UniProtKB-KW"/>
</dbReference>
<name>A0AAD7SEE3_9TELE</name>
<comment type="catalytic activity">
    <reaction evidence="40">
        <text>L-glutaminyl-[protein] + dopamine = 5-dopaminyl-L-glutamyl-[protein] + NH4(+)</text>
        <dbReference type="Rhea" id="RHEA:66556"/>
        <dbReference type="Rhea" id="RHEA-COMP:10207"/>
        <dbReference type="Rhea" id="RHEA-COMP:17053"/>
        <dbReference type="ChEBI" id="CHEBI:28938"/>
        <dbReference type="ChEBI" id="CHEBI:30011"/>
        <dbReference type="ChEBI" id="CHEBI:59905"/>
        <dbReference type="ChEBI" id="CHEBI:167175"/>
    </reaction>
    <physiologicalReaction direction="left-to-right" evidence="40">
        <dbReference type="Rhea" id="RHEA:66557"/>
    </physiologicalReaction>
</comment>
<evidence type="ECO:0000256" key="23">
    <source>
        <dbReference type="ARBA" id="ARBA00023315"/>
    </source>
</evidence>
<comment type="similarity">
    <text evidence="7">Belongs to the transglutaminase superfamily. Transglutaminase family.</text>
</comment>
<keyword evidence="12" id="KW-0272">Extracellular matrix</keyword>
<dbReference type="GO" id="GO:0003810">
    <property type="term" value="F:protein-glutamine gamma-glutamyltransferase activity"/>
    <property type="evidence" value="ECO:0007669"/>
    <property type="project" value="UniProtKB-EC"/>
</dbReference>
<keyword evidence="20" id="KW-0342">GTP-binding</keyword>
<evidence type="ECO:0000256" key="37">
    <source>
        <dbReference type="ARBA" id="ARBA00047868"/>
    </source>
</evidence>
<evidence type="ECO:0000256" key="16">
    <source>
        <dbReference type="ARBA" id="ARBA00022741"/>
    </source>
</evidence>
<evidence type="ECO:0000256" key="30">
    <source>
        <dbReference type="ARBA" id="ARBA00041677"/>
    </source>
</evidence>
<evidence type="ECO:0000256" key="35">
    <source>
        <dbReference type="ARBA" id="ARBA00043104"/>
    </source>
</evidence>